<proteinExistence type="predicted"/>
<dbReference type="Gene3D" id="3.10.129.10">
    <property type="entry name" value="Hotdog Thioesterase"/>
    <property type="match status" value="1"/>
</dbReference>
<dbReference type="Proteomes" id="UP001150924">
    <property type="component" value="Unassembled WGS sequence"/>
</dbReference>
<evidence type="ECO:0000259" key="1">
    <source>
        <dbReference type="Pfam" id="PF03061"/>
    </source>
</evidence>
<dbReference type="SUPFAM" id="SSF54637">
    <property type="entry name" value="Thioesterase/thiol ester dehydrase-isomerase"/>
    <property type="match status" value="1"/>
</dbReference>
<dbReference type="PANTHER" id="PTHR31793">
    <property type="entry name" value="4-HYDROXYBENZOYL-COA THIOESTERASE FAMILY MEMBER"/>
    <property type="match status" value="1"/>
</dbReference>
<dbReference type="GO" id="GO:0047617">
    <property type="term" value="F:fatty acyl-CoA hydrolase activity"/>
    <property type="evidence" value="ECO:0007669"/>
    <property type="project" value="TreeGrafter"/>
</dbReference>
<evidence type="ECO:0000313" key="2">
    <source>
        <dbReference type="EMBL" id="MCY1012084.1"/>
    </source>
</evidence>
<comment type="caution">
    <text evidence="2">The sequence shown here is derived from an EMBL/GenBank/DDBJ whole genome shotgun (WGS) entry which is preliminary data.</text>
</comment>
<organism evidence="2 3">
    <name type="scientific">Nannocystis pusilla</name>
    <dbReference type="NCBI Taxonomy" id="889268"/>
    <lineage>
        <taxon>Bacteria</taxon>
        <taxon>Pseudomonadati</taxon>
        <taxon>Myxococcota</taxon>
        <taxon>Polyangia</taxon>
        <taxon>Nannocystales</taxon>
        <taxon>Nannocystaceae</taxon>
        <taxon>Nannocystis</taxon>
    </lineage>
</organism>
<accession>A0A9X3EZ93</accession>
<dbReference type="CDD" id="cd00586">
    <property type="entry name" value="4HBT"/>
    <property type="match status" value="1"/>
</dbReference>
<dbReference type="Pfam" id="PF03061">
    <property type="entry name" value="4HBT"/>
    <property type="match status" value="1"/>
</dbReference>
<dbReference type="InterPro" id="IPR006683">
    <property type="entry name" value="Thioestr_dom"/>
</dbReference>
<sequence>MRFHETIHGVYFDDLDAFHILHNARYLLLFEHAIGSFWRHLGWAGVLDFNTNPDQYHLVRANSLDYQRPVIGTGQVRVRVWVERLGRTSLTFGMRVMPLDEDVEHANGRRTVVRVDPETKRPCAWTPTFRAEIAPYCAHIEAEASP</sequence>
<dbReference type="AlphaFoldDB" id="A0A9X3EZ93"/>
<protein>
    <submittedName>
        <fullName evidence="2">Thioesterase family protein</fullName>
    </submittedName>
</protein>
<keyword evidence="3" id="KW-1185">Reference proteome</keyword>
<dbReference type="InterPro" id="IPR050563">
    <property type="entry name" value="4-hydroxybenzoyl-CoA_TE"/>
</dbReference>
<dbReference type="InterPro" id="IPR029069">
    <property type="entry name" value="HotDog_dom_sf"/>
</dbReference>
<evidence type="ECO:0000313" key="3">
    <source>
        <dbReference type="Proteomes" id="UP001150924"/>
    </source>
</evidence>
<dbReference type="PANTHER" id="PTHR31793:SF24">
    <property type="entry name" value="LONG-CHAIN ACYL-COA THIOESTERASE FADM"/>
    <property type="match status" value="1"/>
</dbReference>
<dbReference type="EMBL" id="JAPNKE010000002">
    <property type="protein sequence ID" value="MCY1012084.1"/>
    <property type="molecule type" value="Genomic_DNA"/>
</dbReference>
<dbReference type="RefSeq" id="WP_267775420.1">
    <property type="nucleotide sequence ID" value="NZ_JAPNKE010000002.1"/>
</dbReference>
<gene>
    <name evidence="2" type="ORF">OV079_42365</name>
</gene>
<feature type="domain" description="Thioesterase" evidence="1">
    <location>
        <begin position="19"/>
        <end position="101"/>
    </location>
</feature>
<reference evidence="2" key="1">
    <citation type="submission" date="2022-11" db="EMBL/GenBank/DDBJ databases">
        <title>Minimal conservation of predation-associated metabolite biosynthetic gene clusters underscores biosynthetic potential of Myxococcota including descriptions for ten novel species: Archangium lansinium sp. nov., Myxococcus landrumus sp. nov., Nannocystis bai.</title>
        <authorList>
            <person name="Ahearne A."/>
            <person name="Stevens C."/>
            <person name="Phillips K."/>
        </authorList>
    </citation>
    <scope>NUCLEOTIDE SEQUENCE</scope>
    <source>
        <strain evidence="2">Na p29</strain>
    </source>
</reference>
<name>A0A9X3EZ93_9BACT</name>